<comment type="caution">
    <text evidence="3">The sequence shown here is derived from an EMBL/GenBank/DDBJ whole genome shotgun (WGS) entry which is preliminary data.</text>
</comment>
<protein>
    <submittedName>
        <fullName evidence="3">Putative pentatricopeptide</fullName>
    </submittedName>
</protein>
<gene>
    <name evidence="3" type="ORF">RchiOBHm_Chr3g0482461</name>
</gene>
<dbReference type="InterPro" id="IPR002885">
    <property type="entry name" value="PPR_rpt"/>
</dbReference>
<dbReference type="OMA" id="SETVCAY"/>
<dbReference type="InterPro" id="IPR046960">
    <property type="entry name" value="PPR_At4g14850-like_plant"/>
</dbReference>
<dbReference type="AlphaFoldDB" id="A0A2P6RE73"/>
<dbReference type="InterPro" id="IPR011990">
    <property type="entry name" value="TPR-like_helical_dom_sf"/>
</dbReference>
<keyword evidence="4" id="KW-1185">Reference proteome</keyword>
<evidence type="ECO:0000313" key="3">
    <source>
        <dbReference type="EMBL" id="PRQ44732.1"/>
    </source>
</evidence>
<dbReference type="Pfam" id="PF13812">
    <property type="entry name" value="PPR_3"/>
    <property type="match status" value="1"/>
</dbReference>
<dbReference type="PROSITE" id="PS51375">
    <property type="entry name" value="PPR"/>
    <property type="match status" value="1"/>
</dbReference>
<dbReference type="EMBL" id="PDCK01000041">
    <property type="protein sequence ID" value="PRQ44732.1"/>
    <property type="molecule type" value="Genomic_DNA"/>
</dbReference>
<feature type="repeat" description="PPR" evidence="2">
    <location>
        <begin position="181"/>
        <end position="215"/>
    </location>
</feature>
<dbReference type="FunFam" id="1.25.40.10:FF:000436">
    <property type="entry name" value="Pentatricopeptide repeat-containing protein At5g39350 family"/>
    <property type="match status" value="1"/>
</dbReference>
<dbReference type="GO" id="GO:0003723">
    <property type="term" value="F:RNA binding"/>
    <property type="evidence" value="ECO:0007669"/>
    <property type="project" value="InterPro"/>
</dbReference>
<reference evidence="3 4" key="1">
    <citation type="journal article" date="2018" name="Nat. Genet.">
        <title>The Rosa genome provides new insights in the design of modern roses.</title>
        <authorList>
            <person name="Bendahmane M."/>
        </authorList>
    </citation>
    <scope>NUCLEOTIDE SEQUENCE [LARGE SCALE GENOMIC DNA]</scope>
    <source>
        <strain evidence="4">cv. Old Blush</strain>
    </source>
</reference>
<dbReference type="GO" id="GO:0009451">
    <property type="term" value="P:RNA modification"/>
    <property type="evidence" value="ECO:0007669"/>
    <property type="project" value="InterPro"/>
</dbReference>
<dbReference type="NCBIfam" id="TIGR00756">
    <property type="entry name" value="PPR"/>
    <property type="match status" value="1"/>
</dbReference>
<evidence type="ECO:0000313" key="4">
    <source>
        <dbReference type="Proteomes" id="UP000238479"/>
    </source>
</evidence>
<evidence type="ECO:0000256" key="2">
    <source>
        <dbReference type="PROSITE-ProRule" id="PRU00708"/>
    </source>
</evidence>
<keyword evidence="1" id="KW-0677">Repeat</keyword>
<organism evidence="3 4">
    <name type="scientific">Rosa chinensis</name>
    <name type="common">China rose</name>
    <dbReference type="NCBI Taxonomy" id="74649"/>
    <lineage>
        <taxon>Eukaryota</taxon>
        <taxon>Viridiplantae</taxon>
        <taxon>Streptophyta</taxon>
        <taxon>Embryophyta</taxon>
        <taxon>Tracheophyta</taxon>
        <taxon>Spermatophyta</taxon>
        <taxon>Magnoliopsida</taxon>
        <taxon>eudicotyledons</taxon>
        <taxon>Gunneridae</taxon>
        <taxon>Pentapetalae</taxon>
        <taxon>rosids</taxon>
        <taxon>fabids</taxon>
        <taxon>Rosales</taxon>
        <taxon>Rosaceae</taxon>
        <taxon>Rosoideae</taxon>
        <taxon>Rosoideae incertae sedis</taxon>
        <taxon>Rosa</taxon>
    </lineage>
</organism>
<sequence>MPEKGVLFMYNSLIRGDSSAGLCDEAIVLYVHMVLQGVLLDKFTFPLALSAYSKTLAFCEGVQLHGSLVKMGFEQDVFIGNPLIHFYAECGDLDYAHKGAVSLFLEMVAAGVKPNSVTMVCVISACAKFKDVALSETVCAYIGESGLKTNMLMVNSLVDMYMKCGATDAAKRLFDECVDKNLVLYNTILSNYVRQGLASEAVSAMGQMLQQGLRPDKVNMLAAISACAQPSDSLSDGMRMTQWRAT</sequence>
<dbReference type="Gene3D" id="1.25.40.10">
    <property type="entry name" value="Tetratricopeptide repeat domain"/>
    <property type="match status" value="2"/>
</dbReference>
<dbReference type="Pfam" id="PF01535">
    <property type="entry name" value="PPR"/>
    <property type="match status" value="2"/>
</dbReference>
<name>A0A2P6RE73_ROSCH</name>
<dbReference type="PANTHER" id="PTHR47926">
    <property type="entry name" value="PENTATRICOPEPTIDE REPEAT-CONTAINING PROTEIN"/>
    <property type="match status" value="1"/>
</dbReference>
<dbReference type="Proteomes" id="UP000238479">
    <property type="component" value="Chromosome 3"/>
</dbReference>
<dbReference type="Gramene" id="PRQ44732">
    <property type="protein sequence ID" value="PRQ44732"/>
    <property type="gene ID" value="RchiOBHm_Chr3g0482461"/>
</dbReference>
<dbReference type="PANTHER" id="PTHR47926:SF387">
    <property type="entry name" value="PENTATRICOPEPTIDE REPEAT-CONTAINING PROTEIN"/>
    <property type="match status" value="1"/>
</dbReference>
<accession>A0A2P6RE73</accession>
<evidence type="ECO:0000256" key="1">
    <source>
        <dbReference type="ARBA" id="ARBA00022737"/>
    </source>
</evidence>
<proteinExistence type="predicted"/>